<protein>
    <recommendedName>
        <fullName evidence="3">long-chain-fatty-acid--CoA ligase</fullName>
        <ecNumber evidence="3">6.2.1.3</ecNumber>
    </recommendedName>
</protein>
<name>A0AA85FUP2_9TREM</name>
<evidence type="ECO:0000313" key="5">
    <source>
        <dbReference type="Proteomes" id="UP000050792"/>
    </source>
</evidence>
<dbReference type="GO" id="GO:0016020">
    <property type="term" value="C:membrane"/>
    <property type="evidence" value="ECO:0007669"/>
    <property type="project" value="TreeGrafter"/>
</dbReference>
<dbReference type="Pfam" id="PF00501">
    <property type="entry name" value="AMP-binding"/>
    <property type="match status" value="1"/>
</dbReference>
<dbReference type="GO" id="GO:0005783">
    <property type="term" value="C:endoplasmic reticulum"/>
    <property type="evidence" value="ECO:0007669"/>
    <property type="project" value="TreeGrafter"/>
</dbReference>
<reference evidence="5" key="1">
    <citation type="submission" date="2022-06" db="EMBL/GenBank/DDBJ databases">
        <authorList>
            <person name="Berger JAMES D."/>
            <person name="Berger JAMES D."/>
        </authorList>
    </citation>
    <scope>NUCLEOTIDE SEQUENCE [LARGE SCALE GENOMIC DNA]</scope>
</reference>
<dbReference type="InterPro" id="IPR042099">
    <property type="entry name" value="ANL_N_sf"/>
</dbReference>
<evidence type="ECO:0000256" key="2">
    <source>
        <dbReference type="ARBA" id="ARBA00022832"/>
    </source>
</evidence>
<dbReference type="EC" id="6.2.1.3" evidence="3"/>
<dbReference type="SUPFAM" id="SSF56801">
    <property type="entry name" value="Acetyl-CoA synthetase-like"/>
    <property type="match status" value="1"/>
</dbReference>
<dbReference type="PROSITE" id="PS00455">
    <property type="entry name" value="AMP_BINDING"/>
    <property type="match status" value="1"/>
</dbReference>
<dbReference type="InterPro" id="IPR020845">
    <property type="entry name" value="AMP-binding_CS"/>
</dbReference>
<dbReference type="PANTHER" id="PTHR43272">
    <property type="entry name" value="LONG-CHAIN-FATTY-ACID--COA LIGASE"/>
    <property type="match status" value="1"/>
</dbReference>
<feature type="domain" description="AMP-dependent synthetase/ligase" evidence="4">
    <location>
        <begin position="150"/>
        <end position="553"/>
    </location>
</feature>
<keyword evidence="2" id="KW-0443">Lipid metabolism</keyword>
<proteinExistence type="predicted"/>
<keyword evidence="1" id="KW-0436">Ligase</keyword>
<evidence type="ECO:0000313" key="6">
    <source>
        <dbReference type="WBParaSite" id="SRDH1_6300.2"/>
    </source>
</evidence>
<dbReference type="GO" id="GO:0004467">
    <property type="term" value="F:long-chain fatty acid-CoA ligase activity"/>
    <property type="evidence" value="ECO:0007669"/>
    <property type="project" value="UniProtKB-EC"/>
</dbReference>
<reference evidence="6" key="2">
    <citation type="submission" date="2023-11" db="UniProtKB">
        <authorList>
            <consortium name="WormBaseParasite"/>
        </authorList>
    </citation>
    <scope>IDENTIFICATION</scope>
</reference>
<keyword evidence="5" id="KW-1185">Reference proteome</keyword>
<accession>A0AA85FUP2</accession>
<dbReference type="Proteomes" id="UP000050792">
    <property type="component" value="Unassembled WGS sequence"/>
</dbReference>
<dbReference type="PANTHER" id="PTHR43272:SF107">
    <property type="entry name" value="LONG-CHAIN-FATTY-ACID--COA LIGASE 5"/>
    <property type="match status" value="1"/>
</dbReference>
<evidence type="ECO:0000259" key="4">
    <source>
        <dbReference type="Pfam" id="PF00501"/>
    </source>
</evidence>
<organism evidence="5 6">
    <name type="scientific">Schistosoma rodhaini</name>
    <dbReference type="NCBI Taxonomy" id="6188"/>
    <lineage>
        <taxon>Eukaryota</taxon>
        <taxon>Metazoa</taxon>
        <taxon>Spiralia</taxon>
        <taxon>Lophotrochozoa</taxon>
        <taxon>Platyhelminthes</taxon>
        <taxon>Trematoda</taxon>
        <taxon>Digenea</taxon>
        <taxon>Strigeidida</taxon>
        <taxon>Schistosomatoidea</taxon>
        <taxon>Schistosomatidae</taxon>
        <taxon>Schistosoma</taxon>
    </lineage>
</organism>
<dbReference type="AlphaFoldDB" id="A0AA85FUP2"/>
<keyword evidence="2" id="KW-0276">Fatty acid metabolism</keyword>
<dbReference type="InterPro" id="IPR000873">
    <property type="entry name" value="AMP-dep_synth/lig_dom"/>
</dbReference>
<dbReference type="Gene3D" id="3.40.50.12780">
    <property type="entry name" value="N-terminal domain of ligase-like"/>
    <property type="match status" value="1"/>
</dbReference>
<sequence length="760" mass="85378">MLFIHNLEGKVCRAKCTFKLTPCFFSWGVGANRPISCFRFIYWCKGAQDIWLLNFPQFSKCLPTTHSDEKPNYPDIYIKIHEPSPGGSFFSSYLNQQSVIADPKTGARQSSMVLTDNEYSEVKTMMDLFHRGLSLSRTRKCLGSRYTTNEPYSWITYQEVDEKIQAFGSALVEIMTRYPESERFVGVYGRNSPQWFITQYACFCYSYTVVPLYATLGDPAMQHILQQTGLVILMCHSADLAIKILEKFNSSLKVIVIAVQDQSFEDLKTQYSSSMKIYSFDEFLDLGRSDLKPKIPPTEKDLCLICYTSGSTGLAKGVMISHENLVDTICSTMESTEAKLYCRNSVHISYLPFAHIMEQVTSSAAVFCGAQIGFLTGAITGLLDDAEALKPTVLPAVPRVLSRIYEKYQNALGNSFIKRYLYEYTLKRNLKILNSGKINRHDILDTFFFKKLRQALGGRVCMIVTGGAPLSSELFNFFRAAFNGLIVVGYGSTEVSGVASATVLGESHEGTVGAITSRIEVKLVDVPDMDIVALRDNRGEICIKGKRCTKGYFKDPESTAQIIDVDGWLHTGDIGEWTTEGALKIVDRVKSIFKLAQGEYVAPEKLELVYQGCQLIDQIFVDGKPEQNFPVAVVTPNFVNLRSCINSYLKSGCNVDDGKIFDMRPSDTFRLSDNDICKSIEIRRFVLRKMNEVATEKGLKGFEMVKSIYLNDNPFTVENGLLTPTMKISRQNARRHFQSIVESLYLETCSEGQCISNNCN</sequence>
<evidence type="ECO:0000256" key="1">
    <source>
        <dbReference type="ARBA" id="ARBA00022598"/>
    </source>
</evidence>
<dbReference type="WBParaSite" id="SRDH1_6300.2">
    <property type="protein sequence ID" value="SRDH1_6300.2"/>
    <property type="gene ID" value="SRDH1_6300"/>
</dbReference>
<evidence type="ECO:0000256" key="3">
    <source>
        <dbReference type="ARBA" id="ARBA00026121"/>
    </source>
</evidence>